<feature type="chain" id="PRO_5040997205" evidence="1">
    <location>
        <begin position="19"/>
        <end position="236"/>
    </location>
</feature>
<comment type="caution">
    <text evidence="2">The sequence shown here is derived from an EMBL/GenBank/DDBJ whole genome shotgun (WGS) entry which is preliminary data.</text>
</comment>
<dbReference type="Proteomes" id="UP001140502">
    <property type="component" value="Unassembled WGS sequence"/>
</dbReference>
<evidence type="ECO:0000313" key="2">
    <source>
        <dbReference type="EMBL" id="KAJ4329206.1"/>
    </source>
</evidence>
<feature type="signal peptide" evidence="1">
    <location>
        <begin position="1"/>
        <end position="18"/>
    </location>
</feature>
<gene>
    <name evidence="2" type="ORF">N0V84_000332</name>
</gene>
<protein>
    <submittedName>
        <fullName evidence="2">Uncharacterized protein</fullName>
    </submittedName>
</protein>
<organism evidence="2 3">
    <name type="scientific">Fusarium piperis</name>
    <dbReference type="NCBI Taxonomy" id="1435070"/>
    <lineage>
        <taxon>Eukaryota</taxon>
        <taxon>Fungi</taxon>
        <taxon>Dikarya</taxon>
        <taxon>Ascomycota</taxon>
        <taxon>Pezizomycotina</taxon>
        <taxon>Sordariomycetes</taxon>
        <taxon>Hypocreomycetidae</taxon>
        <taxon>Hypocreales</taxon>
        <taxon>Nectriaceae</taxon>
        <taxon>Fusarium</taxon>
        <taxon>Fusarium solani species complex</taxon>
    </lineage>
</organism>
<evidence type="ECO:0000313" key="3">
    <source>
        <dbReference type="Proteomes" id="UP001140502"/>
    </source>
</evidence>
<keyword evidence="3" id="KW-1185">Reference proteome</keyword>
<proteinExistence type="predicted"/>
<dbReference type="EMBL" id="JAPEUR010000003">
    <property type="protein sequence ID" value="KAJ4329206.1"/>
    <property type="molecule type" value="Genomic_DNA"/>
</dbReference>
<sequence length="236" mass="25119">MLITNTILLVLYATLGASAPVLDGNRLQVEHHGDKSIYRYYPSDPAISTLDHPAVPGIFKMLKESHERMVEVTTAENMRRALIMALKGIKPTATTKPTTQRLVRRDNKAQQGGPGNIGLIKLAAKAIGIDSKSVSEYLANLRDDFPIDIKDKLPTCLGQAARQGLSAVETSLSGFPKCVSDNDNEIEISPDGIEVDADGLPTCLGKAGQDALKSIHDALNDLGDCAAATPSASTQG</sequence>
<name>A0A9W8WNJ6_9HYPO</name>
<accession>A0A9W8WNJ6</accession>
<dbReference type="AlphaFoldDB" id="A0A9W8WNJ6"/>
<evidence type="ECO:0000256" key="1">
    <source>
        <dbReference type="SAM" id="SignalP"/>
    </source>
</evidence>
<dbReference type="OrthoDB" id="5065347at2759"/>
<reference evidence="2" key="1">
    <citation type="submission" date="2022-10" db="EMBL/GenBank/DDBJ databases">
        <title>Tapping the CABI collections for fungal endophytes: first genome assemblies for Collariella, Neodidymelliopsis, Ascochyta clinopodiicola, Didymella pomorum, Didymosphaeria variabile, Neocosmospora piperis and Neocucurbitaria cava.</title>
        <authorList>
            <person name="Hill R."/>
        </authorList>
    </citation>
    <scope>NUCLEOTIDE SEQUENCE</scope>
    <source>
        <strain evidence="2">IMI 366586</strain>
    </source>
</reference>
<keyword evidence="1" id="KW-0732">Signal</keyword>